<keyword evidence="2" id="KW-1185">Reference proteome</keyword>
<dbReference type="RefSeq" id="WP_058298924.1">
    <property type="nucleotide sequence ID" value="NZ_FMAU01000003.1"/>
</dbReference>
<evidence type="ECO:0000313" key="1">
    <source>
        <dbReference type="EMBL" id="SCC16580.1"/>
    </source>
</evidence>
<dbReference type="Proteomes" id="UP000181997">
    <property type="component" value="Unassembled WGS sequence"/>
</dbReference>
<gene>
    <name evidence="1" type="ORF">GA0061094_2831</name>
</gene>
<reference evidence="2" key="1">
    <citation type="submission" date="2016-08" db="EMBL/GenBank/DDBJ databases">
        <authorList>
            <person name="Varghese N."/>
            <person name="Submissions Spin"/>
        </authorList>
    </citation>
    <scope>NUCLEOTIDE SEQUENCE [LARGE SCALE GENOMIC DNA]</scope>
    <source>
        <strain evidence="2">SGD-1123</strain>
    </source>
</reference>
<dbReference type="EMBL" id="FMAU01000003">
    <property type="protein sequence ID" value="SCC16580.1"/>
    <property type="molecule type" value="Genomic_DNA"/>
</dbReference>
<dbReference type="AlphaFoldDB" id="A0A0V8HH81"/>
<name>A0A0V8HH81_9BACI</name>
<proteinExistence type="predicted"/>
<organism evidence="1 2">
    <name type="scientific">[Bacillus] enclensis</name>
    <dbReference type="NCBI Taxonomy" id="1402860"/>
    <lineage>
        <taxon>Bacteria</taxon>
        <taxon>Bacillati</taxon>
        <taxon>Bacillota</taxon>
        <taxon>Bacilli</taxon>
        <taxon>Bacillales</taxon>
        <taxon>Bacillaceae</taxon>
        <taxon>Rossellomorea</taxon>
    </lineage>
</organism>
<dbReference type="OrthoDB" id="2914995at2"/>
<evidence type="ECO:0000313" key="2">
    <source>
        <dbReference type="Proteomes" id="UP000181997"/>
    </source>
</evidence>
<sequence>MEYLLVFGAVLVLATAMRIWFGSRRAKYYAERIKRYGLGEQPFEKAAREPAPIDDKTIK</sequence>
<accession>A0A0V8HH81</accession>
<protein>
    <submittedName>
        <fullName evidence="1">Uncharacterized protein</fullName>
    </submittedName>
</protein>